<proteinExistence type="predicted"/>
<keyword evidence="1" id="KW-1133">Transmembrane helix</keyword>
<accession>A0A1M6LMC5</accession>
<dbReference type="STRING" id="1121302.SAMN02745163_02429"/>
<reference evidence="2 3" key="1">
    <citation type="submission" date="2016-11" db="EMBL/GenBank/DDBJ databases">
        <authorList>
            <person name="Jaros S."/>
            <person name="Januszkiewicz K."/>
            <person name="Wedrychowicz H."/>
        </authorList>
    </citation>
    <scope>NUCLEOTIDE SEQUENCE [LARGE SCALE GENOMIC DNA]</scope>
    <source>
        <strain evidence="2 3">DSM 21758</strain>
    </source>
</reference>
<name>A0A1M6LMC5_9CLOT</name>
<organism evidence="2 3">
    <name type="scientific">Clostridium cavendishii DSM 21758</name>
    <dbReference type="NCBI Taxonomy" id="1121302"/>
    <lineage>
        <taxon>Bacteria</taxon>
        <taxon>Bacillati</taxon>
        <taxon>Bacillota</taxon>
        <taxon>Clostridia</taxon>
        <taxon>Eubacteriales</taxon>
        <taxon>Clostridiaceae</taxon>
        <taxon>Clostridium</taxon>
    </lineage>
</organism>
<keyword evidence="3" id="KW-1185">Reference proteome</keyword>
<evidence type="ECO:0000313" key="3">
    <source>
        <dbReference type="Proteomes" id="UP000184310"/>
    </source>
</evidence>
<evidence type="ECO:0000313" key="2">
    <source>
        <dbReference type="EMBL" id="SHJ72320.1"/>
    </source>
</evidence>
<keyword evidence="1" id="KW-0472">Membrane</keyword>
<dbReference type="EMBL" id="FQZB01000010">
    <property type="protein sequence ID" value="SHJ72320.1"/>
    <property type="molecule type" value="Genomic_DNA"/>
</dbReference>
<sequence>MLSYMLLILLVLGIIFFIIGGNKEKTIKWMGVLFISVYLVYTIPSLIILH</sequence>
<keyword evidence="1" id="KW-0812">Transmembrane</keyword>
<evidence type="ECO:0000256" key="1">
    <source>
        <dbReference type="SAM" id="Phobius"/>
    </source>
</evidence>
<dbReference type="Proteomes" id="UP000184310">
    <property type="component" value="Unassembled WGS sequence"/>
</dbReference>
<feature type="transmembrane region" description="Helical" evidence="1">
    <location>
        <begin position="29"/>
        <end position="49"/>
    </location>
</feature>
<dbReference type="AlphaFoldDB" id="A0A1M6LMC5"/>
<protein>
    <submittedName>
        <fullName evidence="2">Uncharacterized protein</fullName>
    </submittedName>
</protein>
<gene>
    <name evidence="2" type="ORF">SAMN02745163_02429</name>
</gene>
<feature type="transmembrane region" description="Helical" evidence="1">
    <location>
        <begin position="6"/>
        <end position="22"/>
    </location>
</feature>